<evidence type="ECO:0000256" key="2">
    <source>
        <dbReference type="SAM" id="MobiDB-lite"/>
    </source>
</evidence>
<evidence type="ECO:0000256" key="3">
    <source>
        <dbReference type="SAM" id="Phobius"/>
    </source>
</evidence>
<dbReference type="SUPFAM" id="SSF50978">
    <property type="entry name" value="WD40 repeat-like"/>
    <property type="match status" value="2"/>
</dbReference>
<organism evidence="4 5">
    <name type="scientific">Actinidia rufa</name>
    <dbReference type="NCBI Taxonomy" id="165716"/>
    <lineage>
        <taxon>Eukaryota</taxon>
        <taxon>Viridiplantae</taxon>
        <taxon>Streptophyta</taxon>
        <taxon>Embryophyta</taxon>
        <taxon>Tracheophyta</taxon>
        <taxon>Spermatophyta</taxon>
        <taxon>Magnoliopsida</taxon>
        <taxon>eudicotyledons</taxon>
        <taxon>Gunneridae</taxon>
        <taxon>Pentapetalae</taxon>
        <taxon>asterids</taxon>
        <taxon>Ericales</taxon>
        <taxon>Actinidiaceae</taxon>
        <taxon>Actinidia</taxon>
    </lineage>
</organism>
<dbReference type="PANTHER" id="PTHR45521:SF2">
    <property type="entry name" value="TRANSDUCIN_WD40 REPEAT-LIKE SUPERFAMILY PROTEIN"/>
    <property type="match status" value="1"/>
</dbReference>
<evidence type="ECO:0000313" key="5">
    <source>
        <dbReference type="Proteomes" id="UP000585474"/>
    </source>
</evidence>
<keyword evidence="5" id="KW-1185">Reference proteome</keyword>
<dbReference type="InterPro" id="IPR015943">
    <property type="entry name" value="WD40/YVTN_repeat-like_dom_sf"/>
</dbReference>
<dbReference type="Gene3D" id="1.25.40.470">
    <property type="match status" value="1"/>
</dbReference>
<feature type="compositionally biased region" description="Polar residues" evidence="2">
    <location>
        <begin position="1342"/>
        <end position="1351"/>
    </location>
</feature>
<evidence type="ECO:0000256" key="1">
    <source>
        <dbReference type="PROSITE-ProRule" id="PRU00221"/>
    </source>
</evidence>
<keyword evidence="3" id="KW-1133">Transmembrane helix</keyword>
<dbReference type="InterPro" id="IPR053290">
    <property type="entry name" value="TSET_complex_member"/>
</dbReference>
<accession>A0A7J0F6U2</accession>
<dbReference type="PANTHER" id="PTHR45521">
    <property type="entry name" value="TSET COMPLEX MEMBER TSTF"/>
    <property type="match status" value="1"/>
</dbReference>
<comment type="caution">
    <text evidence="4">The sequence shown here is derived from an EMBL/GenBank/DDBJ whole genome shotgun (WGS) entry which is preliminary data.</text>
</comment>
<dbReference type="PROSITE" id="PS50082">
    <property type="entry name" value="WD_REPEATS_2"/>
    <property type="match status" value="1"/>
</dbReference>
<feature type="compositionally biased region" description="Low complexity" evidence="2">
    <location>
        <begin position="1193"/>
        <end position="1229"/>
    </location>
</feature>
<name>A0A7J0F6U2_9ERIC</name>
<proteinExistence type="predicted"/>
<dbReference type="Gene3D" id="2.130.10.10">
    <property type="entry name" value="YVTN repeat-like/Quinoprotein amine dehydrogenase"/>
    <property type="match status" value="2"/>
</dbReference>
<dbReference type="InterPro" id="IPR036322">
    <property type="entry name" value="WD40_repeat_dom_sf"/>
</dbReference>
<dbReference type="Proteomes" id="UP000585474">
    <property type="component" value="Unassembled WGS sequence"/>
</dbReference>
<keyword evidence="3" id="KW-0812">Transmembrane</keyword>
<feature type="compositionally biased region" description="Low complexity" evidence="2">
    <location>
        <begin position="1251"/>
        <end position="1260"/>
    </location>
</feature>
<feature type="transmembrane region" description="Helical" evidence="3">
    <location>
        <begin position="89"/>
        <end position="109"/>
    </location>
</feature>
<protein>
    <submittedName>
        <fullName evidence="4">Transducin/WD40 repeat-like superfamily protein</fullName>
    </submittedName>
</protein>
<keyword evidence="1" id="KW-0853">WD repeat</keyword>
<keyword evidence="3" id="KW-0472">Membrane</keyword>
<sequence>MLRLRAFRPTNDKIVKIQLHPTHPWLVTADASDRVSVWNWEHRQVIYELKAGGVDERRLVGAKLEKLAEGESEPKGKPTEAMRGGRWDLCLVLFVSFVVSYAFFFFSWLKPEPATVPHGSSVKQVSFYDDDVCFWQLWRNRSAAAESPSAVNNVTSAFSSPAPSTKGRHFLVICCENKAIFLDLVTMRGRDVPKQDLDNRSLLWQVPNILIIYGSYKADFVHLQSSIMEFLSRSSAGDGPLVAFGGSDGVIRVLSMITWRLVRRYTGGHKGSIYCLMNFMASSGEALLVSGGSDGLLLLWSADHSQDSRELVPKLTLKAHDGGVVAVELSRVSGGAPQLITIGADKTLAIWDTISFKELRRIKPVPKLACHSVASWCHPRAPNLDILTCVKDSHIWAIEHPTYSALTRPLCELSSLVPPQVLASHKKLTVYCMVAHPLQPHLVATGSNLGVIIVSEFDAKSLPAVAPLPTPAGSREHSAVYVVERELKLLHFQLSNIANPSLGSNSSLSETGRFKGDSIEQLHVKQIKKHISTPVPHDSYSVLSVSSSGKYLAIVWPDIPYFSIYKVSDWSIVDSGSARLLAWDTCRDRFALLESAISPRIPIIPKGGSSRKAKEAAVAAAQAAAAAATAASSASVQVRILLDDGTSNILMRSVGNRSEPVTGLHGGALLGVAYRTSRRVSPVTATAISTIQSMPLSGFGSSGLSSFTNLDDGLSSYSNTLSYLPCALSIDTWEMWRFPMLRGAVWHRRQLFVATPTTIECVFVDAGVAPVDIETKKRKEEMKLKDAQVRAVAEHGELALIAVDNTQTVTQERITLRPPMLQVVRLASFQHAPSVPPFLSLPKQSKVGGDESAIPKEMEERKVNEVAVGGGGVSVAVTRFPSEQKRPVGPLIVVGVRDGVLWLIDRYMCAHAISLSHPGIRCRCLAAHGDAVSAVKWASRLGREHHDDLAQFMLGMGYATEALHLPGISKRLEFDLAMQSNDLKRALQCLLTMSNSRDIGQETVGLDLNDILSLTDKKENIVDAVQGVVKFAKEFLDLIDAADATAQADVAREALKRLAAAASVKGALGNLVNNLISVGSGREAAFAGAVLGDNALMEKAWQETGMLAEAVLHAHAHGRPSLRNLAQAWNKMLQKEKEHGPSTKPDAAAAFLASLEGPKLTSLADAAKKPPIEILPPGMASLYGPILGQKKPGPIIPGVPQQPGKPMLLEAPPAAAPPATTAPPLSESSAPPPSDPNAPPPSESSAPPPSESGAPTPTESNASVPGELGPPASSEANPSRPPVPSDSGATPAGPTESSAPTTDNQAPTPPLTGDMAPIVPGENVPTSSANGQTMTEAPHPVQKTQGTTTPDTAPMIDFS</sequence>
<reference evidence="4 5" key="1">
    <citation type="submission" date="2019-07" db="EMBL/GenBank/DDBJ databases">
        <title>De Novo Assembly of kiwifruit Actinidia rufa.</title>
        <authorList>
            <person name="Sugita-Konishi S."/>
            <person name="Sato K."/>
            <person name="Mori E."/>
            <person name="Abe Y."/>
            <person name="Kisaki G."/>
            <person name="Hamano K."/>
            <person name="Suezawa K."/>
            <person name="Otani M."/>
            <person name="Fukuda T."/>
            <person name="Manabe T."/>
            <person name="Gomi K."/>
            <person name="Tabuchi M."/>
            <person name="Akimitsu K."/>
            <person name="Kataoka I."/>
        </authorList>
    </citation>
    <scope>NUCLEOTIDE SEQUENCE [LARGE SCALE GENOMIC DNA]</scope>
    <source>
        <strain evidence="5">cv. Fuchu</strain>
    </source>
</reference>
<dbReference type="SMART" id="SM00320">
    <property type="entry name" value="WD40"/>
    <property type="match status" value="4"/>
</dbReference>
<evidence type="ECO:0000313" key="4">
    <source>
        <dbReference type="EMBL" id="GFY94361.1"/>
    </source>
</evidence>
<feature type="compositionally biased region" description="Polar residues" evidence="2">
    <location>
        <begin position="1295"/>
        <end position="1306"/>
    </location>
</feature>
<feature type="compositionally biased region" description="Pro residues" evidence="2">
    <location>
        <begin position="1230"/>
        <end position="1250"/>
    </location>
</feature>
<feature type="region of interest" description="Disordered" evidence="2">
    <location>
        <begin position="1193"/>
        <end position="1359"/>
    </location>
</feature>
<feature type="repeat" description="WD" evidence="1">
    <location>
        <begin position="317"/>
        <end position="361"/>
    </location>
</feature>
<feature type="compositionally biased region" description="Polar residues" evidence="2">
    <location>
        <begin position="1324"/>
        <end position="1335"/>
    </location>
</feature>
<dbReference type="Pfam" id="PF00400">
    <property type="entry name" value="WD40"/>
    <property type="match status" value="1"/>
</dbReference>
<dbReference type="EMBL" id="BJWL01000009">
    <property type="protein sequence ID" value="GFY94361.1"/>
    <property type="molecule type" value="Genomic_DNA"/>
</dbReference>
<gene>
    <name evidence="4" type="ORF">Acr_09g0008070</name>
</gene>
<dbReference type="OrthoDB" id="509637at2759"/>
<dbReference type="InterPro" id="IPR001680">
    <property type="entry name" value="WD40_rpt"/>
</dbReference>